<dbReference type="CDD" id="cd01646">
    <property type="entry name" value="RT_Bac_retron_I"/>
    <property type="match status" value="1"/>
</dbReference>
<feature type="domain" description="Reverse transcriptase" evidence="2">
    <location>
        <begin position="44"/>
        <end position="287"/>
    </location>
</feature>
<keyword evidence="3" id="KW-0695">RNA-directed DNA polymerase</keyword>
<reference evidence="3 4" key="1">
    <citation type="submission" date="2018-11" db="EMBL/GenBank/DDBJ databases">
        <title>Draft genome sequence of Ferruginibacter sp. BO-59.</title>
        <authorList>
            <person name="Im W.T."/>
        </authorList>
    </citation>
    <scope>NUCLEOTIDE SEQUENCE [LARGE SCALE GENOMIC DNA]</scope>
    <source>
        <strain evidence="3 4">BO-59</strain>
    </source>
</reference>
<dbReference type="PANTHER" id="PTHR34047:SF8">
    <property type="entry name" value="PROTEIN YKFC"/>
    <property type="match status" value="1"/>
</dbReference>
<dbReference type="Pfam" id="PF00078">
    <property type="entry name" value="RVT_1"/>
    <property type="match status" value="1"/>
</dbReference>
<dbReference type="InterPro" id="IPR043502">
    <property type="entry name" value="DNA/RNA_pol_sf"/>
</dbReference>
<accession>A0A3M9NR48</accession>
<keyword evidence="3" id="KW-0548">Nucleotidyltransferase</keyword>
<dbReference type="EMBL" id="RJJR01000001">
    <property type="protein sequence ID" value="RNI40190.1"/>
    <property type="molecule type" value="Genomic_DNA"/>
</dbReference>
<evidence type="ECO:0000256" key="1">
    <source>
        <dbReference type="ARBA" id="ARBA00034120"/>
    </source>
</evidence>
<keyword evidence="3" id="KW-0808">Transferase</keyword>
<comment type="similarity">
    <text evidence="1">Belongs to the bacterial reverse transcriptase family.</text>
</comment>
<dbReference type="PROSITE" id="PS50878">
    <property type="entry name" value="RT_POL"/>
    <property type="match status" value="1"/>
</dbReference>
<dbReference type="InterPro" id="IPR000477">
    <property type="entry name" value="RT_dom"/>
</dbReference>
<keyword evidence="4" id="KW-1185">Reference proteome</keyword>
<evidence type="ECO:0000313" key="3">
    <source>
        <dbReference type="EMBL" id="RNI40190.1"/>
    </source>
</evidence>
<comment type="caution">
    <text evidence="3">The sequence shown here is derived from an EMBL/GenBank/DDBJ whole genome shotgun (WGS) entry which is preliminary data.</text>
</comment>
<dbReference type="PANTHER" id="PTHR34047">
    <property type="entry name" value="NUCLEAR INTRON MATURASE 1, MITOCHONDRIAL-RELATED"/>
    <property type="match status" value="1"/>
</dbReference>
<evidence type="ECO:0000259" key="2">
    <source>
        <dbReference type="PROSITE" id="PS50878"/>
    </source>
</evidence>
<dbReference type="InterPro" id="IPR051083">
    <property type="entry name" value="GrpII_Intron_Splice-Mob/Def"/>
</dbReference>
<sequence length="531" mass="63088">MSKLKEASYRWAIKHLLKESDTDLFPRPFELSIIREMEESLIKTLVDIDISNYQWNSARRFLVPKDNMAYRNATQLHPIDSILLSAILYEFGFLIEQKRQPETVVFSYRFKPTTDGSMYGNKTAWNDFWQACRNEISTWDEDDHKYIFDETYKYVVTCDISDFYNQIYLHTIENQLTDCGFPNQVQKRIIDLIKKLNLSTSRGVPIGPHSVHLLAEMSLIPVDANLSFQNIKYFRYVDDMVFFCKGEKEARIRILQIAEILDKEQRLTLQRQKTQKFTTTAFMDYVQKMLMEKPAYETENEIVEIIREYTGGNSYTKINLNEIEDEDLKILSRENIINLLNEYLEVENFEKLRWLYRRLSQIGIPHAIDFSIDNFQKLIPALNDMCLYINSCAENYQSDWKNIGEFIINLMEDEMVENNPFYQISLLNLFVYNKRLNHISELIKVFKKGNEDVRRKILLDSINYENASWIYQLKEDQARYSEWTRRAYLIATKSLPPDQKKFLHQNISETLNKKQILEGLILQWANKKTEL</sequence>
<dbReference type="AlphaFoldDB" id="A0A3M9NR48"/>
<dbReference type="OrthoDB" id="9780724at2"/>
<dbReference type="Proteomes" id="UP000267223">
    <property type="component" value="Unassembled WGS sequence"/>
</dbReference>
<dbReference type="RefSeq" id="WP_123119081.1">
    <property type="nucleotide sequence ID" value="NZ_RJJR01000001.1"/>
</dbReference>
<protein>
    <submittedName>
        <fullName evidence="3">RNA-directed DNA polymerase</fullName>
    </submittedName>
</protein>
<evidence type="ECO:0000313" key="4">
    <source>
        <dbReference type="Proteomes" id="UP000267223"/>
    </source>
</evidence>
<dbReference type="SUPFAM" id="SSF56672">
    <property type="entry name" value="DNA/RNA polymerases"/>
    <property type="match status" value="1"/>
</dbReference>
<name>A0A3M9NR48_9BACT</name>
<organism evidence="3 4">
    <name type="scientific">Hanamia caeni</name>
    <dbReference type="NCBI Taxonomy" id="2294116"/>
    <lineage>
        <taxon>Bacteria</taxon>
        <taxon>Pseudomonadati</taxon>
        <taxon>Bacteroidota</taxon>
        <taxon>Chitinophagia</taxon>
        <taxon>Chitinophagales</taxon>
        <taxon>Chitinophagaceae</taxon>
        <taxon>Hanamia</taxon>
    </lineage>
</organism>
<dbReference type="GO" id="GO:0003964">
    <property type="term" value="F:RNA-directed DNA polymerase activity"/>
    <property type="evidence" value="ECO:0007669"/>
    <property type="project" value="UniProtKB-KW"/>
</dbReference>
<gene>
    <name evidence="3" type="ORF">EFY79_02525</name>
</gene>
<proteinExistence type="inferred from homology"/>